<sequence length="227" mass="26397">MKKHDYVNLKMGFIEQYSMIIKKKELSHWKKSGWLEYKEIGLPRGNEKASLMYGELKERTETLIFNKPLLFKDTAQKTIIGKSVTKVSTSLGNYGMGGPGFFGLLLDDTEFIVYAVWSADNYVFVDDIIVGCHWSFYDRTKPWISNISSVAWDNLTDYIYGSVIVDYILKEDTFKLILKKDDKNIEVNFLRNDDRIPRKAGRFRNAYKQGTIDEFIVFQHKEATLIV</sequence>
<keyword evidence="2" id="KW-1185">Reference proteome</keyword>
<name>A0A1M7F0B4_9FLAO</name>
<dbReference type="OrthoDB" id="8610126at2"/>
<evidence type="ECO:0000313" key="2">
    <source>
        <dbReference type="Proteomes" id="UP000184028"/>
    </source>
</evidence>
<dbReference type="RefSeq" id="WP_068842564.1">
    <property type="nucleotide sequence ID" value="NZ_FRBT01000003.1"/>
</dbReference>
<gene>
    <name evidence="1" type="ORF">SAMN05444484_103165</name>
</gene>
<dbReference type="STRING" id="946677.SAMN05444484_103165"/>
<organism evidence="1 2">
    <name type="scientific">Flavobacterium chilense</name>
    <dbReference type="NCBI Taxonomy" id="946677"/>
    <lineage>
        <taxon>Bacteria</taxon>
        <taxon>Pseudomonadati</taxon>
        <taxon>Bacteroidota</taxon>
        <taxon>Flavobacteriia</taxon>
        <taxon>Flavobacteriales</taxon>
        <taxon>Flavobacteriaceae</taxon>
        <taxon>Flavobacterium</taxon>
    </lineage>
</organism>
<dbReference type="Proteomes" id="UP000184028">
    <property type="component" value="Unassembled WGS sequence"/>
</dbReference>
<reference evidence="2" key="1">
    <citation type="submission" date="2016-11" db="EMBL/GenBank/DDBJ databases">
        <authorList>
            <person name="Varghese N."/>
            <person name="Submissions S."/>
        </authorList>
    </citation>
    <scope>NUCLEOTIDE SEQUENCE [LARGE SCALE GENOMIC DNA]</scope>
    <source>
        <strain evidence="2">DSM 24724</strain>
    </source>
</reference>
<proteinExistence type="predicted"/>
<dbReference type="EMBL" id="FRBT01000003">
    <property type="protein sequence ID" value="SHL97411.1"/>
    <property type="molecule type" value="Genomic_DNA"/>
</dbReference>
<evidence type="ECO:0000313" key="1">
    <source>
        <dbReference type="EMBL" id="SHL97411.1"/>
    </source>
</evidence>
<dbReference type="AlphaFoldDB" id="A0A1M7F0B4"/>
<protein>
    <submittedName>
        <fullName evidence="1">Uncharacterized protein</fullName>
    </submittedName>
</protein>
<accession>A0A1M7F0B4</accession>